<reference evidence="2" key="1">
    <citation type="submission" date="2023-10" db="EMBL/GenBank/DDBJ databases">
        <authorList>
            <person name="Chen Y."/>
            <person name="Shah S."/>
            <person name="Dougan E. K."/>
            <person name="Thang M."/>
            <person name="Chan C."/>
        </authorList>
    </citation>
    <scope>NUCLEOTIDE SEQUENCE [LARGE SCALE GENOMIC DNA]</scope>
</reference>
<organism evidence="2 3">
    <name type="scientific">Prorocentrum cordatum</name>
    <dbReference type="NCBI Taxonomy" id="2364126"/>
    <lineage>
        <taxon>Eukaryota</taxon>
        <taxon>Sar</taxon>
        <taxon>Alveolata</taxon>
        <taxon>Dinophyceae</taxon>
        <taxon>Prorocentrales</taxon>
        <taxon>Prorocentraceae</taxon>
        <taxon>Prorocentrum</taxon>
    </lineage>
</organism>
<evidence type="ECO:0000313" key="2">
    <source>
        <dbReference type="EMBL" id="CAK0795956.1"/>
    </source>
</evidence>
<comment type="caution">
    <text evidence="2">The sequence shown here is derived from an EMBL/GenBank/DDBJ whole genome shotgun (WGS) entry which is preliminary data.</text>
</comment>
<keyword evidence="1" id="KW-0812">Transmembrane</keyword>
<dbReference type="Proteomes" id="UP001189429">
    <property type="component" value="Unassembled WGS sequence"/>
</dbReference>
<feature type="transmembrane region" description="Helical" evidence="1">
    <location>
        <begin position="92"/>
        <end position="118"/>
    </location>
</feature>
<sequence length="129" mass="13874">MCSSCGGSRSTLLLLLEVTCVLRIIPLVCLIMIRVISVLVLCTPMMVLRLVQAGLTAVQGRTCSVFVRTLLGVMTVPQFRVLMVALPAPGAMVAVVSLGLLILLIARIVQLTVAPYLLKCILQMLKVIL</sequence>
<keyword evidence="1" id="KW-0472">Membrane</keyword>
<feature type="transmembrane region" description="Helical" evidence="1">
    <location>
        <begin position="24"/>
        <end position="51"/>
    </location>
</feature>
<proteinExistence type="predicted"/>
<name>A0ABN9PS75_9DINO</name>
<gene>
    <name evidence="2" type="ORF">PCOR1329_LOCUS5459</name>
</gene>
<accession>A0ABN9PS75</accession>
<protein>
    <submittedName>
        <fullName evidence="2">Uncharacterized protein</fullName>
    </submittedName>
</protein>
<evidence type="ECO:0000256" key="1">
    <source>
        <dbReference type="SAM" id="Phobius"/>
    </source>
</evidence>
<dbReference type="EMBL" id="CAUYUJ010001439">
    <property type="protein sequence ID" value="CAK0795956.1"/>
    <property type="molecule type" value="Genomic_DNA"/>
</dbReference>
<evidence type="ECO:0000313" key="3">
    <source>
        <dbReference type="Proteomes" id="UP001189429"/>
    </source>
</evidence>
<keyword evidence="3" id="KW-1185">Reference proteome</keyword>
<keyword evidence="1" id="KW-1133">Transmembrane helix</keyword>